<evidence type="ECO:0008006" key="3">
    <source>
        <dbReference type="Google" id="ProtNLM"/>
    </source>
</evidence>
<dbReference type="Proteomes" id="UP000250140">
    <property type="component" value="Unassembled WGS sequence"/>
</dbReference>
<dbReference type="PANTHER" id="PTHR21310">
    <property type="entry name" value="AMINOGLYCOSIDE PHOSPHOTRANSFERASE-RELATED-RELATED"/>
    <property type="match status" value="1"/>
</dbReference>
<protein>
    <recommendedName>
        <fullName evidence="3">Aminoglycoside phosphotransferase domain-containing protein</fullName>
    </recommendedName>
</protein>
<dbReference type="SUPFAM" id="SSF56112">
    <property type="entry name" value="Protein kinase-like (PK-like)"/>
    <property type="match status" value="1"/>
</dbReference>
<proteinExistence type="predicted"/>
<dbReference type="InterPro" id="IPR051678">
    <property type="entry name" value="AGP_Transferase"/>
</dbReference>
<name>A0A8E2F978_9PEZI</name>
<dbReference type="PANTHER" id="PTHR21310:SF51">
    <property type="entry name" value="AMINOGLYCOSIDE PHOSPHOTRANSFERASE DOMAIN-CONTAINING PROTEIN"/>
    <property type="match status" value="1"/>
</dbReference>
<evidence type="ECO:0000313" key="2">
    <source>
        <dbReference type="Proteomes" id="UP000250140"/>
    </source>
</evidence>
<evidence type="ECO:0000313" key="1">
    <source>
        <dbReference type="EMBL" id="OCL12238.1"/>
    </source>
</evidence>
<dbReference type="EMBL" id="KV748900">
    <property type="protein sequence ID" value="OCL12238.1"/>
    <property type="molecule type" value="Genomic_DNA"/>
</dbReference>
<reference evidence="1 2" key="1">
    <citation type="journal article" date="2016" name="Nat. Commun.">
        <title>Ectomycorrhizal ecology is imprinted in the genome of the dominant symbiotic fungus Cenococcum geophilum.</title>
        <authorList>
            <consortium name="DOE Joint Genome Institute"/>
            <person name="Peter M."/>
            <person name="Kohler A."/>
            <person name="Ohm R.A."/>
            <person name="Kuo A."/>
            <person name="Krutzmann J."/>
            <person name="Morin E."/>
            <person name="Arend M."/>
            <person name="Barry K.W."/>
            <person name="Binder M."/>
            <person name="Choi C."/>
            <person name="Clum A."/>
            <person name="Copeland A."/>
            <person name="Grisel N."/>
            <person name="Haridas S."/>
            <person name="Kipfer T."/>
            <person name="LaButti K."/>
            <person name="Lindquist E."/>
            <person name="Lipzen A."/>
            <person name="Maire R."/>
            <person name="Meier B."/>
            <person name="Mihaltcheva S."/>
            <person name="Molinier V."/>
            <person name="Murat C."/>
            <person name="Poggeler S."/>
            <person name="Quandt C.A."/>
            <person name="Sperisen C."/>
            <person name="Tritt A."/>
            <person name="Tisserant E."/>
            <person name="Crous P.W."/>
            <person name="Henrissat B."/>
            <person name="Nehls U."/>
            <person name="Egli S."/>
            <person name="Spatafora J.W."/>
            <person name="Grigoriev I.V."/>
            <person name="Martin F.M."/>
        </authorList>
    </citation>
    <scope>NUCLEOTIDE SEQUENCE [LARGE SCALE GENOMIC DNA]</scope>
    <source>
        <strain evidence="1 2">CBS 207.34</strain>
    </source>
</reference>
<keyword evidence="2" id="KW-1185">Reference proteome</keyword>
<dbReference type="OrthoDB" id="10003767at2759"/>
<dbReference type="AlphaFoldDB" id="A0A8E2F978"/>
<dbReference type="InterPro" id="IPR011009">
    <property type="entry name" value="Kinase-like_dom_sf"/>
</dbReference>
<gene>
    <name evidence="1" type="ORF">AOQ84DRAFT_373247</name>
</gene>
<accession>A0A8E2F978</accession>
<organism evidence="1 2">
    <name type="scientific">Glonium stellatum</name>
    <dbReference type="NCBI Taxonomy" id="574774"/>
    <lineage>
        <taxon>Eukaryota</taxon>
        <taxon>Fungi</taxon>
        <taxon>Dikarya</taxon>
        <taxon>Ascomycota</taxon>
        <taxon>Pezizomycotina</taxon>
        <taxon>Dothideomycetes</taxon>
        <taxon>Pleosporomycetidae</taxon>
        <taxon>Gloniales</taxon>
        <taxon>Gloniaceae</taxon>
        <taxon>Glonium</taxon>
    </lineage>
</organism>
<sequence length="499" mass="58026">MGPSRPNSFENLVRLTQQQFHRILYFGDDESETYPTQDRTHLSKDEGFDVQKWGPILSLTDEAVVKVALQYQRHLMTELTQADEGVSIASAELQARVVRHAVGFNNRVFIVEYSDGWSICVRVPACGWGDHWSELHIRNFTSQACTMRYIRENTNLPMPEMLQIDETFNNALGAPFMIMTAVKGREANAIWFDDAGLTPSQLEQKRQNILKTLATGMSELRNLEFDTMGTLHFSGGLPTSLGERISEPTVGPCYNWNFGWLPDKTNKHENDAITHPYPTSQSWLRDRLEKWWKEMHIKDSKKGGEQKSYLEHRGIYILYSMMLEYFPYSSKSAGMDPYPEKFVLAPPDFDWQNTLVAEDGAVQAYIDWDRAETLPRYLGWACVPNFLSADWRIMYEWPAKHAMPPSELARYREDYSRYMREACGDETDCYRYTPKSHYFSSIEFAIGDAKLMEEMVFKFLDLLVPRTRKDEHVIRLGDEGFREGEEEWLREQFKNLFAC</sequence>